<evidence type="ECO:0000256" key="5">
    <source>
        <dbReference type="ARBA" id="ARBA00023239"/>
    </source>
</evidence>
<keyword evidence="10" id="KW-1185">Reference proteome</keyword>
<dbReference type="Gene3D" id="3.50.30.80">
    <property type="entry name" value="IlvD/EDD C-terminal domain-like"/>
    <property type="match status" value="1"/>
</dbReference>
<evidence type="ECO:0000256" key="1">
    <source>
        <dbReference type="ARBA" id="ARBA00006486"/>
    </source>
</evidence>
<dbReference type="NCBIfam" id="NF004784">
    <property type="entry name" value="PRK06131.1"/>
    <property type="match status" value="1"/>
</dbReference>
<evidence type="ECO:0000256" key="6">
    <source>
        <dbReference type="SAM" id="MobiDB-lite"/>
    </source>
</evidence>
<comment type="caution">
    <text evidence="9">The sequence shown here is derived from an EMBL/GenBank/DDBJ whole genome shotgun (WGS) entry which is preliminary data.</text>
</comment>
<evidence type="ECO:0000259" key="8">
    <source>
        <dbReference type="Pfam" id="PF24877"/>
    </source>
</evidence>
<evidence type="ECO:0000313" key="9">
    <source>
        <dbReference type="EMBL" id="MCK8783963.1"/>
    </source>
</evidence>
<accession>A0A9X1Y5S4</accession>
<dbReference type="PANTHER" id="PTHR43183:SF2">
    <property type="entry name" value="DIHYDROXY-ACID DEHYDRATASE"/>
    <property type="match status" value="1"/>
</dbReference>
<dbReference type="InterPro" id="IPR042096">
    <property type="entry name" value="Dihydro-acid_dehy_C"/>
</dbReference>
<dbReference type="InterPro" id="IPR056740">
    <property type="entry name" value="ILV_EDD_C"/>
</dbReference>
<feature type="region of interest" description="Disordered" evidence="6">
    <location>
        <begin position="1"/>
        <end position="33"/>
    </location>
</feature>
<feature type="domain" description="Dihydroxy-acid/6-phosphogluconate dehydratase C-terminal" evidence="8">
    <location>
        <begin position="386"/>
        <end position="580"/>
    </location>
</feature>
<evidence type="ECO:0000256" key="4">
    <source>
        <dbReference type="ARBA" id="ARBA00023014"/>
    </source>
</evidence>
<dbReference type="RefSeq" id="WP_248666082.1">
    <property type="nucleotide sequence ID" value="NZ_JALPRX010000022.1"/>
</dbReference>
<sequence>MPETPDLPPTALEADPGEHSAQPKRRSAEELRSRRWFGPADLRSFGHRSRAMQMGYSPEEWTGRPVIAIVNTWSDLQPCHAHFKTRVEDVKRGILMAGGFPVELPAISVSESFVKPTTMMYRNMLAMETEELLRSHPVDGAVLMGGCDKSTPGLLLGATSMNIPAIYLPAGPMLRGNWQGKTLGSGSDSWKYWDELRAGKITDQDWLGVEGGIARSYGTCMTMGTASTMTAIAEACGMVLPGGSSVLAADAGHIRLASESGRRIVEMVWEDLTPQKIQSRKAYENAIAVAMAMGCSTNAIIHLIAMARRAGQDIGLDDFERYSRRVPVIGNVRPSGNQYLMEDFFYAGGIRGLMNNIREHLHLDCLTVSGRTVGENIEGAKVYNDDVIRPLSNPIYGQGSLAVLKGNLAPSGCVIKPAAMDQKFLKHSGPAVVFDDYPSMKKAVDDESYPFTPDSVLVLRNAGPQGGPGMPEWGMLPMPKKLLKMGLRDMLRLSDARMSGTSYGACVLHVAPESYIGGPLALLRTGDIVSIDVEARTIDMEVSDEELERRRAAWAPPPARFERGYGFMFTKHIQQADEGCDFDFLRTEFGAPVPEPVIY</sequence>
<dbReference type="GO" id="GO:0051536">
    <property type="term" value="F:iron-sulfur cluster binding"/>
    <property type="evidence" value="ECO:0007669"/>
    <property type="project" value="UniProtKB-KW"/>
</dbReference>
<keyword evidence="3" id="KW-0408">Iron</keyword>
<evidence type="ECO:0000313" key="10">
    <source>
        <dbReference type="Proteomes" id="UP001139516"/>
    </source>
</evidence>
<dbReference type="SUPFAM" id="SSF52016">
    <property type="entry name" value="LeuD/IlvD-like"/>
    <property type="match status" value="1"/>
</dbReference>
<comment type="similarity">
    <text evidence="1">Belongs to the IlvD/Edd family.</text>
</comment>
<dbReference type="GO" id="GO:0004160">
    <property type="term" value="F:dihydroxy-acid dehydratase activity"/>
    <property type="evidence" value="ECO:0007669"/>
    <property type="project" value="UniProtKB-EC"/>
</dbReference>
<organism evidence="9 10">
    <name type="scientific">Roseomonas acroporae</name>
    <dbReference type="NCBI Taxonomy" id="2937791"/>
    <lineage>
        <taxon>Bacteria</taxon>
        <taxon>Pseudomonadati</taxon>
        <taxon>Pseudomonadota</taxon>
        <taxon>Alphaproteobacteria</taxon>
        <taxon>Acetobacterales</taxon>
        <taxon>Roseomonadaceae</taxon>
        <taxon>Roseomonas</taxon>
    </lineage>
</organism>
<dbReference type="AlphaFoldDB" id="A0A9X1Y5S4"/>
<name>A0A9X1Y5S4_9PROT</name>
<evidence type="ECO:0000256" key="2">
    <source>
        <dbReference type="ARBA" id="ARBA00022723"/>
    </source>
</evidence>
<evidence type="ECO:0000259" key="7">
    <source>
        <dbReference type="Pfam" id="PF00920"/>
    </source>
</evidence>
<dbReference type="Pfam" id="PF24877">
    <property type="entry name" value="ILV_EDD_C"/>
    <property type="match status" value="1"/>
</dbReference>
<dbReference type="SUPFAM" id="SSF143975">
    <property type="entry name" value="IlvD/EDD N-terminal domain-like"/>
    <property type="match status" value="1"/>
</dbReference>
<gene>
    <name evidence="9" type="primary">araD</name>
    <name evidence="9" type="ORF">M0638_06165</name>
</gene>
<dbReference type="FunFam" id="3.50.30.80:FF:000001">
    <property type="entry name" value="Dihydroxy-acid dehydratase"/>
    <property type="match status" value="1"/>
</dbReference>
<keyword evidence="2" id="KW-0479">Metal-binding</keyword>
<evidence type="ECO:0000256" key="3">
    <source>
        <dbReference type="ARBA" id="ARBA00023004"/>
    </source>
</evidence>
<dbReference type="GO" id="GO:0046872">
    <property type="term" value="F:metal ion binding"/>
    <property type="evidence" value="ECO:0007669"/>
    <property type="project" value="UniProtKB-KW"/>
</dbReference>
<dbReference type="EC" id="4.2.1.9" evidence="9"/>
<dbReference type="NCBIfam" id="NF009559">
    <property type="entry name" value="PRK13016.1"/>
    <property type="match status" value="1"/>
</dbReference>
<dbReference type="InterPro" id="IPR000581">
    <property type="entry name" value="ILV_EDD_N"/>
</dbReference>
<reference evidence="9" key="1">
    <citation type="submission" date="2022-04" db="EMBL/GenBank/DDBJ databases">
        <title>Roseomonas acroporae sp. nov., isolated from coral Acropora digitifera.</title>
        <authorList>
            <person name="Sun H."/>
        </authorList>
    </citation>
    <scope>NUCLEOTIDE SEQUENCE</scope>
    <source>
        <strain evidence="9">NAR14</strain>
    </source>
</reference>
<keyword evidence="5 9" id="KW-0456">Lyase</keyword>
<dbReference type="PROSITE" id="PS00886">
    <property type="entry name" value="ILVD_EDD_1"/>
    <property type="match status" value="1"/>
</dbReference>
<feature type="domain" description="Dihydroxy-acid/6-phosphogluconate dehydratase N-terminal" evidence="7">
    <location>
        <begin position="64"/>
        <end position="376"/>
    </location>
</feature>
<keyword evidence="4" id="KW-0411">Iron-sulfur</keyword>
<dbReference type="EMBL" id="JALPRX010000022">
    <property type="protein sequence ID" value="MCK8783963.1"/>
    <property type="molecule type" value="Genomic_DNA"/>
</dbReference>
<dbReference type="PANTHER" id="PTHR43183">
    <property type="entry name" value="HYPOTHETICAL DIHYDROXYACID DEHYDRATASE (EUROFUNG)-RELATED"/>
    <property type="match status" value="1"/>
</dbReference>
<protein>
    <submittedName>
        <fullName evidence="9">L-arabinonate dehydratase</fullName>
        <ecNumber evidence="9">4.2.1.9</ecNumber>
    </submittedName>
</protein>
<proteinExistence type="inferred from homology"/>
<dbReference type="InterPro" id="IPR052352">
    <property type="entry name" value="Sugar_Degrad_Dehydratases"/>
</dbReference>
<dbReference type="InterPro" id="IPR037237">
    <property type="entry name" value="IlvD/EDD_N"/>
</dbReference>
<dbReference type="Pfam" id="PF00920">
    <property type="entry name" value="ILVD_EDD_N"/>
    <property type="match status" value="1"/>
</dbReference>
<dbReference type="NCBIfam" id="NF009560">
    <property type="entry name" value="PRK13017.1"/>
    <property type="match status" value="1"/>
</dbReference>
<dbReference type="Proteomes" id="UP001139516">
    <property type="component" value="Unassembled WGS sequence"/>
</dbReference>
<dbReference type="InterPro" id="IPR020558">
    <property type="entry name" value="DiOHA_6PGluconate_deHydtase_CS"/>
</dbReference>